<comment type="caution">
    <text evidence="2">The sequence shown here is derived from an EMBL/GenBank/DDBJ whole genome shotgun (WGS) entry which is preliminary data.</text>
</comment>
<reference evidence="2" key="2">
    <citation type="submission" date="2021-10" db="EMBL/GenBank/DDBJ databases">
        <title>Phylogenomics reveals ancestral predisposition of the termite-cultivated fungus Termitomyces towards a domesticated lifestyle.</title>
        <authorList>
            <person name="Auxier B."/>
            <person name="Grum-Grzhimaylo A."/>
            <person name="Cardenas M.E."/>
            <person name="Lodge J.D."/>
            <person name="Laessoe T."/>
            <person name="Pedersen O."/>
            <person name="Smith M.E."/>
            <person name="Kuyper T.W."/>
            <person name="Franco-Molano E.A."/>
            <person name="Baroni T.J."/>
            <person name="Aanen D.K."/>
        </authorList>
    </citation>
    <scope>NUCLEOTIDE SEQUENCE</scope>
    <source>
        <strain evidence="2">D49</strain>
    </source>
</reference>
<evidence type="ECO:0000313" key="3">
    <source>
        <dbReference type="Proteomes" id="UP000717328"/>
    </source>
</evidence>
<evidence type="ECO:0000313" key="2">
    <source>
        <dbReference type="EMBL" id="KAG5639751.1"/>
    </source>
</evidence>
<feature type="compositionally biased region" description="Basic and acidic residues" evidence="1">
    <location>
        <begin position="68"/>
        <end position="95"/>
    </location>
</feature>
<feature type="compositionally biased region" description="Acidic residues" evidence="1">
    <location>
        <begin position="108"/>
        <end position="117"/>
    </location>
</feature>
<dbReference type="EMBL" id="JABCKI010005714">
    <property type="protein sequence ID" value="KAG5639751.1"/>
    <property type="molecule type" value="Genomic_DNA"/>
</dbReference>
<sequence length="203" mass="22001">MFGLIRRISHSVIPRPDRPWADDPTSNAPQKGRKRRLSATEREQDVQKEESLKKKIRGESTASDAGDLESKAVKEVTRGVRDVDLEADGDQKEIVEADNVAPEAVPLPDEESGELDEPSTVVAPTLEAEGEVDDVDDNASSVNEEPETNELSNPAVQENAEEESAIIPQDQEEHSPVLAASATDTFPPHTIQDGSPTPTSTTE</sequence>
<feature type="compositionally biased region" description="Basic and acidic residues" evidence="1">
    <location>
        <begin position="38"/>
        <end position="53"/>
    </location>
</feature>
<accession>A0A9P7K9D4</accession>
<protein>
    <submittedName>
        <fullName evidence="2">Uncharacterized protein</fullName>
    </submittedName>
</protein>
<feature type="compositionally biased region" description="Polar residues" evidence="1">
    <location>
        <begin position="192"/>
        <end position="203"/>
    </location>
</feature>
<evidence type="ECO:0000256" key="1">
    <source>
        <dbReference type="SAM" id="MobiDB-lite"/>
    </source>
</evidence>
<reference evidence="2" key="1">
    <citation type="submission" date="2021-02" db="EMBL/GenBank/DDBJ databases">
        <authorList>
            <person name="Nieuwenhuis M."/>
            <person name="Van De Peppel L.J.J."/>
        </authorList>
    </citation>
    <scope>NUCLEOTIDE SEQUENCE</scope>
    <source>
        <strain evidence="2">D49</strain>
    </source>
</reference>
<feature type="compositionally biased region" description="Polar residues" evidence="1">
    <location>
        <begin position="138"/>
        <end position="156"/>
    </location>
</feature>
<proteinExistence type="predicted"/>
<dbReference type="OrthoDB" id="3269227at2759"/>
<dbReference type="AlphaFoldDB" id="A0A9P7K9D4"/>
<feature type="compositionally biased region" description="Acidic residues" evidence="1">
    <location>
        <begin position="128"/>
        <end position="137"/>
    </location>
</feature>
<feature type="region of interest" description="Disordered" evidence="1">
    <location>
        <begin position="1"/>
        <end position="203"/>
    </location>
</feature>
<name>A0A9P7K9D4_9AGAR</name>
<gene>
    <name evidence="2" type="ORF">H0H81_000031</name>
</gene>
<organism evidence="2 3">
    <name type="scientific">Sphagnurus paluster</name>
    <dbReference type="NCBI Taxonomy" id="117069"/>
    <lineage>
        <taxon>Eukaryota</taxon>
        <taxon>Fungi</taxon>
        <taxon>Dikarya</taxon>
        <taxon>Basidiomycota</taxon>
        <taxon>Agaricomycotina</taxon>
        <taxon>Agaricomycetes</taxon>
        <taxon>Agaricomycetidae</taxon>
        <taxon>Agaricales</taxon>
        <taxon>Tricholomatineae</taxon>
        <taxon>Lyophyllaceae</taxon>
        <taxon>Sphagnurus</taxon>
    </lineage>
</organism>
<dbReference type="Proteomes" id="UP000717328">
    <property type="component" value="Unassembled WGS sequence"/>
</dbReference>
<keyword evidence="3" id="KW-1185">Reference proteome</keyword>